<dbReference type="Proteomes" id="UP000064967">
    <property type="component" value="Chromosome"/>
</dbReference>
<dbReference type="STRING" id="1391654.AKJ09_10648"/>
<feature type="signal peptide" evidence="1">
    <location>
        <begin position="1"/>
        <end position="24"/>
    </location>
</feature>
<accession>A0A0K1QEX3</accession>
<evidence type="ECO:0000256" key="1">
    <source>
        <dbReference type="SAM" id="SignalP"/>
    </source>
</evidence>
<name>A0A0K1QEX3_9BACT</name>
<gene>
    <name evidence="2" type="ORF">AKJ09_10648</name>
</gene>
<dbReference type="KEGG" id="llu:AKJ09_10648"/>
<proteinExistence type="predicted"/>
<dbReference type="AlphaFoldDB" id="A0A0K1QEX3"/>
<evidence type="ECO:0000313" key="3">
    <source>
        <dbReference type="Proteomes" id="UP000064967"/>
    </source>
</evidence>
<reference evidence="2 3" key="1">
    <citation type="submission" date="2015-08" db="EMBL/GenBank/DDBJ databases">
        <authorList>
            <person name="Babu N.S."/>
            <person name="Beckwith C.J."/>
            <person name="Beseler K.G."/>
            <person name="Brison A."/>
            <person name="Carone J.V."/>
            <person name="Caskin T.P."/>
            <person name="Diamond M."/>
            <person name="Durham M.E."/>
            <person name="Foxe J.M."/>
            <person name="Go M."/>
            <person name="Henderson B.A."/>
            <person name="Jones I.B."/>
            <person name="McGettigan J.A."/>
            <person name="Micheletti S.J."/>
            <person name="Nasrallah M.E."/>
            <person name="Ortiz D."/>
            <person name="Piller C.R."/>
            <person name="Privatt S.R."/>
            <person name="Schneider S.L."/>
            <person name="Sharp S."/>
            <person name="Smith T.C."/>
            <person name="Stanton J.D."/>
            <person name="Ullery H.E."/>
            <person name="Wilson R.J."/>
            <person name="Serrano M.G."/>
            <person name="Buck G."/>
            <person name="Lee V."/>
            <person name="Wang Y."/>
            <person name="Carvalho R."/>
            <person name="Voegtly L."/>
            <person name="Shi R."/>
            <person name="Duckworth R."/>
            <person name="Johnson A."/>
            <person name="Loviza R."/>
            <person name="Walstead R."/>
            <person name="Shah Z."/>
            <person name="Kiflezghi M."/>
            <person name="Wade K."/>
            <person name="Ball S.L."/>
            <person name="Bradley K.W."/>
            <person name="Asai D.J."/>
            <person name="Bowman C.A."/>
            <person name="Russell D.A."/>
            <person name="Pope W.H."/>
            <person name="Jacobs-Sera D."/>
            <person name="Hendrix R.W."/>
            <person name="Hatfull G.F."/>
        </authorList>
    </citation>
    <scope>NUCLEOTIDE SEQUENCE [LARGE SCALE GENOMIC DNA]</scope>
    <source>
        <strain evidence="2 3">DSM 27648</strain>
    </source>
</reference>
<organism evidence="2 3">
    <name type="scientific">Labilithrix luteola</name>
    <dbReference type="NCBI Taxonomy" id="1391654"/>
    <lineage>
        <taxon>Bacteria</taxon>
        <taxon>Pseudomonadati</taxon>
        <taxon>Myxococcota</taxon>
        <taxon>Polyangia</taxon>
        <taxon>Polyangiales</taxon>
        <taxon>Labilitrichaceae</taxon>
        <taxon>Labilithrix</taxon>
    </lineage>
</organism>
<sequence length="187" mass="20289">MSRLSRLPRLPRLFVGLAVGVVVAACTTGSPTSTSGITTVDPWKKASALTPVERARLCHDYGRYVRSEAVVAQTNRYLCKMQAFFDGMNAAEDEAAKSRCQLRYDECMASYEGQPLSQSDDCGGFVDNLDDCEATVNDIVRCEVDVEAARAEIAAQDWCGVIKAGPGQTFPTEVHPESCNLGDVCPR</sequence>
<feature type="chain" id="PRO_5005467099" description="Lipoprotein" evidence="1">
    <location>
        <begin position="25"/>
        <end position="187"/>
    </location>
</feature>
<dbReference type="PROSITE" id="PS51257">
    <property type="entry name" value="PROKAR_LIPOPROTEIN"/>
    <property type="match status" value="1"/>
</dbReference>
<protein>
    <recommendedName>
        <fullName evidence="4">Lipoprotein</fullName>
    </recommendedName>
</protein>
<dbReference type="EMBL" id="CP012333">
    <property type="protein sequence ID" value="AKV03985.1"/>
    <property type="molecule type" value="Genomic_DNA"/>
</dbReference>
<evidence type="ECO:0000313" key="2">
    <source>
        <dbReference type="EMBL" id="AKV03985.1"/>
    </source>
</evidence>
<evidence type="ECO:0008006" key="4">
    <source>
        <dbReference type="Google" id="ProtNLM"/>
    </source>
</evidence>
<keyword evidence="3" id="KW-1185">Reference proteome</keyword>
<keyword evidence="1" id="KW-0732">Signal</keyword>